<keyword evidence="14" id="KW-1185">Reference proteome</keyword>
<feature type="transmembrane region" description="Helical" evidence="10">
    <location>
        <begin position="177"/>
        <end position="195"/>
    </location>
</feature>
<evidence type="ECO:0000256" key="10">
    <source>
        <dbReference type="RuleBase" id="RU367007"/>
    </source>
</evidence>
<feature type="transmembrane region" description="Helical" evidence="10">
    <location>
        <begin position="403"/>
        <end position="421"/>
    </location>
</feature>
<feature type="domain" description="Protein O-mannosyl-transferase C-terminal four TM" evidence="12">
    <location>
        <begin position="293"/>
        <end position="469"/>
    </location>
</feature>
<comment type="pathway">
    <text evidence="2 10">Protein modification; protein glycosylation.</text>
</comment>
<comment type="subcellular location">
    <subcellularLocation>
        <location evidence="10">Cell membrane</location>
    </subcellularLocation>
    <subcellularLocation>
        <location evidence="1">Endomembrane system</location>
        <topology evidence="1">Multi-pass membrane protein</topology>
    </subcellularLocation>
</comment>
<evidence type="ECO:0000256" key="4">
    <source>
        <dbReference type="ARBA" id="ARBA00022676"/>
    </source>
</evidence>
<comment type="function">
    <text evidence="10">Protein O-mannosyltransferase that catalyzes the transfer of a single mannose residue from a polyprenol phospho-mannosyl lipidic donor to the hydroxyl group of selected serine and threonine residues in acceptor proteins.</text>
</comment>
<dbReference type="Pfam" id="PF16192">
    <property type="entry name" value="PMT_4TMC"/>
    <property type="match status" value="1"/>
</dbReference>
<evidence type="ECO:0000256" key="9">
    <source>
        <dbReference type="ARBA" id="ARBA00093617"/>
    </source>
</evidence>
<name>A0ABR8C717_9CYAN</name>
<feature type="transmembrane region" description="Helical" evidence="10">
    <location>
        <begin position="128"/>
        <end position="145"/>
    </location>
</feature>
<keyword evidence="8 10" id="KW-0472">Membrane</keyword>
<evidence type="ECO:0000259" key="11">
    <source>
        <dbReference type="Pfam" id="PF02366"/>
    </source>
</evidence>
<evidence type="ECO:0000256" key="6">
    <source>
        <dbReference type="ARBA" id="ARBA00022692"/>
    </source>
</evidence>
<evidence type="ECO:0000256" key="5">
    <source>
        <dbReference type="ARBA" id="ARBA00022679"/>
    </source>
</evidence>
<dbReference type="RefSeq" id="WP_190577473.1">
    <property type="nucleotide sequence ID" value="NZ_CAWPQU010000078.1"/>
</dbReference>
<feature type="transmembrane region" description="Helical" evidence="10">
    <location>
        <begin position="241"/>
        <end position="262"/>
    </location>
</feature>
<dbReference type="EC" id="2.4.1.-" evidence="10"/>
<organism evidence="13 14">
    <name type="scientific">Phormidium tenue FACHB-1050</name>
    <dbReference type="NCBI Taxonomy" id="2692857"/>
    <lineage>
        <taxon>Bacteria</taxon>
        <taxon>Bacillati</taxon>
        <taxon>Cyanobacteriota</taxon>
        <taxon>Cyanophyceae</taxon>
        <taxon>Oscillatoriophycideae</taxon>
        <taxon>Oscillatoriales</taxon>
        <taxon>Oscillatoriaceae</taxon>
        <taxon>Phormidium</taxon>
    </lineage>
</organism>
<gene>
    <name evidence="13" type="ORF">H6G05_06925</name>
</gene>
<keyword evidence="6 10" id="KW-0812">Transmembrane</keyword>
<feature type="transmembrane region" description="Helical" evidence="10">
    <location>
        <begin position="201"/>
        <end position="220"/>
    </location>
</feature>
<proteinExistence type="inferred from homology"/>
<evidence type="ECO:0000256" key="7">
    <source>
        <dbReference type="ARBA" id="ARBA00022989"/>
    </source>
</evidence>
<evidence type="ECO:0000259" key="12">
    <source>
        <dbReference type="Pfam" id="PF16192"/>
    </source>
</evidence>
<keyword evidence="10" id="KW-1003">Cell membrane</keyword>
<comment type="caution">
    <text evidence="13">The sequence shown here is derived from an EMBL/GenBank/DDBJ whole genome shotgun (WGS) entry which is preliminary data.</text>
</comment>
<dbReference type="Proteomes" id="UP000618445">
    <property type="component" value="Unassembled WGS sequence"/>
</dbReference>
<evidence type="ECO:0000256" key="2">
    <source>
        <dbReference type="ARBA" id="ARBA00004922"/>
    </source>
</evidence>
<comment type="similarity">
    <text evidence="3 10">Belongs to the glycosyltransferase 39 family.</text>
</comment>
<keyword evidence="5 10" id="KW-0808">Transferase</keyword>
<dbReference type="PANTHER" id="PTHR10050:SF46">
    <property type="entry name" value="PROTEIN O-MANNOSYL-TRANSFERASE 2"/>
    <property type="match status" value="1"/>
</dbReference>
<evidence type="ECO:0000256" key="3">
    <source>
        <dbReference type="ARBA" id="ARBA00007222"/>
    </source>
</evidence>
<feature type="transmembrane region" description="Helical" evidence="10">
    <location>
        <begin position="381"/>
        <end position="397"/>
    </location>
</feature>
<keyword evidence="7 10" id="KW-1133">Transmembrane helix</keyword>
<dbReference type="InterPro" id="IPR032421">
    <property type="entry name" value="PMT_4TMC"/>
</dbReference>
<sequence>MQNLQNNLEKNASQEPERQFHIQSGRDWYLVLGALGIFIIALFLHFWQLGKIPYPVFDEIWFGRYAEEYLEGKPTWEGHPPLGKYFIMIGILLFGHNEIGYRFLDASFGSIMPLLVIGLVYRLTYKRNFALLTGLFVSSDGLFLVESRLSLINIFLVGCGVTSQIFLIAGLENKGKLRTFLLCCAGLMLGATASVKWNGLGFSLLLFLLVMLVWAIAKFFPKNLERLGILAEIIKLHWWQYLFCFVAMPIAFYLVQWLPLFMLNPGGTALLNGWESIPNFGKLIVSVHQHILWWHSSDIVTSIDPEHPAHPYCSSAISWAVSARPVGYYFQNNDGYFSVIQGLGNPILWWFSTLAIVVTTITSFLSKFLPRFHKSTNGSNDYLLLGYFSNYAPWLIVKRCLFIYHYMSAAVFSFMALAWLVSQMLEQKGILRYLGYAIISAVVLSQIFFMPIWLGLPILSDDFYHRIWFMPEKISGFNWI</sequence>
<accession>A0ABR8C717</accession>
<evidence type="ECO:0000313" key="13">
    <source>
        <dbReference type="EMBL" id="MBD2316579.1"/>
    </source>
</evidence>
<dbReference type="PANTHER" id="PTHR10050">
    <property type="entry name" value="DOLICHYL-PHOSPHATE-MANNOSE--PROTEIN MANNOSYLTRANSFERASE"/>
    <property type="match status" value="1"/>
</dbReference>
<dbReference type="EMBL" id="JACJQY010000008">
    <property type="protein sequence ID" value="MBD2316579.1"/>
    <property type="molecule type" value="Genomic_DNA"/>
</dbReference>
<protein>
    <recommendedName>
        <fullName evidence="9 10">Polyprenol-phosphate-mannose--protein mannosyltransferase</fullName>
        <ecNumber evidence="10">2.4.1.-</ecNumber>
    </recommendedName>
</protein>
<keyword evidence="4 10" id="KW-0328">Glycosyltransferase</keyword>
<reference evidence="13 14" key="1">
    <citation type="journal article" date="2020" name="ISME J.">
        <title>Comparative genomics reveals insights into cyanobacterial evolution and habitat adaptation.</title>
        <authorList>
            <person name="Chen M.Y."/>
            <person name="Teng W.K."/>
            <person name="Zhao L."/>
            <person name="Hu C.X."/>
            <person name="Zhou Y.K."/>
            <person name="Han B.P."/>
            <person name="Song L.R."/>
            <person name="Shu W.S."/>
        </authorList>
    </citation>
    <scope>NUCLEOTIDE SEQUENCE [LARGE SCALE GENOMIC DNA]</scope>
    <source>
        <strain evidence="13 14">FACHB-1050</strain>
    </source>
</reference>
<feature type="transmembrane region" description="Helical" evidence="10">
    <location>
        <begin position="151"/>
        <end position="170"/>
    </location>
</feature>
<evidence type="ECO:0000256" key="8">
    <source>
        <dbReference type="ARBA" id="ARBA00023136"/>
    </source>
</evidence>
<feature type="domain" description="ArnT-like N-terminal" evidence="11">
    <location>
        <begin position="94"/>
        <end position="261"/>
    </location>
</feature>
<dbReference type="InterPro" id="IPR003342">
    <property type="entry name" value="ArnT-like_N"/>
</dbReference>
<dbReference type="Pfam" id="PF02366">
    <property type="entry name" value="PMT"/>
    <property type="match status" value="1"/>
</dbReference>
<feature type="transmembrane region" description="Helical" evidence="10">
    <location>
        <begin position="433"/>
        <end position="454"/>
    </location>
</feature>
<evidence type="ECO:0000313" key="14">
    <source>
        <dbReference type="Proteomes" id="UP000618445"/>
    </source>
</evidence>
<dbReference type="InterPro" id="IPR027005">
    <property type="entry name" value="PMT-like"/>
</dbReference>
<feature type="transmembrane region" description="Helical" evidence="10">
    <location>
        <begin position="347"/>
        <end position="369"/>
    </location>
</feature>
<feature type="transmembrane region" description="Helical" evidence="10">
    <location>
        <begin position="99"/>
        <end position="121"/>
    </location>
</feature>
<feature type="transmembrane region" description="Helical" evidence="10">
    <location>
        <begin position="28"/>
        <end position="47"/>
    </location>
</feature>
<evidence type="ECO:0000256" key="1">
    <source>
        <dbReference type="ARBA" id="ARBA00004127"/>
    </source>
</evidence>